<sequence>MNELRDSILSLGVADPETAVAIHAALGGDPADVSRAGALPQRLDDMDEWVKDNFLKPDSPFFEAAASAVADALGEAPDDAVDKILADVNIRPRTVHDLRLSTGLAEADLDAILPGLAEAGLLRAETNPLDLDHPFWTMNSRLARFSYAMIDEHLPRWRRGYITDTLWRMTRARYDRYVSRPEFQRLAREWALNDPAAIATTRITVPDPRFRQMRTLELAVWGEEDRLLALGTVRWKFKMVERQLKRLRHVQRLLGDPPSRLYCIAPRFEAAIAGDPDPRQFAITPAQLLRVPRPRPETAAAEAPATAPDGD</sequence>
<evidence type="ECO:0000256" key="1">
    <source>
        <dbReference type="SAM" id="MobiDB-lite"/>
    </source>
</evidence>
<reference evidence="2 3" key="1">
    <citation type="journal article" date="2018" name="Int. J. Syst. Evol. Microbiol.">
        <title>Glycomyces paridis sp. nov., isolated from the medicinal plant Paris polyphylla.</title>
        <authorList>
            <person name="Fang X.M."/>
            <person name="Bai J.L."/>
            <person name="Su J."/>
            <person name="Zhao L.L."/>
            <person name="Liu H.Y."/>
            <person name="Ma B.P."/>
            <person name="Zhang Y.Q."/>
            <person name="Yu L.Y."/>
        </authorList>
    </citation>
    <scope>NUCLEOTIDE SEQUENCE [LARGE SCALE GENOMIC DNA]</scope>
    <source>
        <strain evidence="2 3">CPCC 204357</strain>
    </source>
</reference>
<dbReference type="OrthoDB" id="5189109at2"/>
<feature type="region of interest" description="Disordered" evidence="1">
    <location>
        <begin position="292"/>
        <end position="311"/>
    </location>
</feature>
<dbReference type="AlphaFoldDB" id="A0A4V4HP61"/>
<keyword evidence="3" id="KW-1185">Reference proteome</keyword>
<proteinExistence type="predicted"/>
<dbReference type="Proteomes" id="UP000305792">
    <property type="component" value="Unassembled WGS sequence"/>
</dbReference>
<evidence type="ECO:0000313" key="3">
    <source>
        <dbReference type="Proteomes" id="UP000305792"/>
    </source>
</evidence>
<comment type="caution">
    <text evidence="2">The sequence shown here is derived from an EMBL/GenBank/DDBJ whole genome shotgun (WGS) entry which is preliminary data.</text>
</comment>
<dbReference type="EMBL" id="STGX01000008">
    <property type="protein sequence ID" value="THV28416.1"/>
    <property type="molecule type" value="Genomic_DNA"/>
</dbReference>
<name>A0A4V4HP61_9ACTN</name>
<feature type="compositionally biased region" description="Low complexity" evidence="1">
    <location>
        <begin position="297"/>
        <end position="311"/>
    </location>
</feature>
<gene>
    <name evidence="2" type="ORF">E9998_12495</name>
</gene>
<evidence type="ECO:0000313" key="2">
    <source>
        <dbReference type="EMBL" id="THV28416.1"/>
    </source>
</evidence>
<organism evidence="2 3">
    <name type="scientific">Glycomyces paridis</name>
    <dbReference type="NCBI Taxonomy" id="2126555"/>
    <lineage>
        <taxon>Bacteria</taxon>
        <taxon>Bacillati</taxon>
        <taxon>Actinomycetota</taxon>
        <taxon>Actinomycetes</taxon>
        <taxon>Glycomycetales</taxon>
        <taxon>Glycomycetaceae</taxon>
        <taxon>Glycomyces</taxon>
    </lineage>
</organism>
<accession>A0A4V4HP61</accession>
<dbReference type="RefSeq" id="WP_136530027.1">
    <property type="nucleotide sequence ID" value="NZ_STGX01000008.1"/>
</dbReference>
<protein>
    <submittedName>
        <fullName evidence="2">Uncharacterized protein</fullName>
    </submittedName>
</protein>